<feature type="transmembrane region" description="Helical" evidence="1">
    <location>
        <begin position="28"/>
        <end position="47"/>
    </location>
</feature>
<organism evidence="2 3">
    <name type="scientific">Halogeometricum rufum</name>
    <dbReference type="NCBI Taxonomy" id="553469"/>
    <lineage>
        <taxon>Archaea</taxon>
        <taxon>Methanobacteriati</taxon>
        <taxon>Methanobacteriota</taxon>
        <taxon>Stenosarchaea group</taxon>
        <taxon>Halobacteria</taxon>
        <taxon>Halobacteriales</taxon>
        <taxon>Haloferacaceae</taxon>
        <taxon>Halogeometricum</taxon>
    </lineage>
</organism>
<keyword evidence="1" id="KW-1133">Transmembrane helix</keyword>
<feature type="transmembrane region" description="Helical" evidence="1">
    <location>
        <begin position="92"/>
        <end position="111"/>
    </location>
</feature>
<proteinExistence type="predicted"/>
<dbReference type="AlphaFoldDB" id="A0A1I6HQ78"/>
<keyword evidence="3" id="KW-1185">Reference proteome</keyword>
<name>A0A1I6HQ78_9EURY</name>
<dbReference type="Proteomes" id="UP000198531">
    <property type="component" value="Unassembled WGS sequence"/>
</dbReference>
<feature type="transmembrane region" description="Helical" evidence="1">
    <location>
        <begin position="163"/>
        <end position="183"/>
    </location>
</feature>
<sequence>MTHRRWSAVVRAGEATDRDDAVLPLTRWVAWFIVPFLAAAFLVLYGVPDRTTAFFAWTIRPEMTPVVMGAGYGAGVYFFYRVATADEWHTVAPVFLGIATFTWFMAVATVLHWENFNHGHHTFYLWVFLYALTPVLVPAVWALNRRTDAGARSDDEVSLPRVVRLFGGALGVVVTATAVVLFVDPGPMVGAWPWAVSTFTARILAGWFALFGVVNVAVVRDPRWSAARIPVQSEVLGFALVLAGAARVWRNFDQTNPLTWGVVGGMALYLLGLLALYALLERRRTDSGADAS</sequence>
<keyword evidence="1" id="KW-0472">Membrane</keyword>
<protein>
    <submittedName>
        <fullName evidence="2">Uncharacterized protein</fullName>
    </submittedName>
</protein>
<evidence type="ECO:0000313" key="2">
    <source>
        <dbReference type="EMBL" id="SFR56606.1"/>
    </source>
</evidence>
<evidence type="ECO:0000256" key="1">
    <source>
        <dbReference type="SAM" id="Phobius"/>
    </source>
</evidence>
<feature type="transmembrane region" description="Helical" evidence="1">
    <location>
        <begin position="123"/>
        <end position="143"/>
    </location>
</feature>
<feature type="transmembrane region" description="Helical" evidence="1">
    <location>
        <begin position="195"/>
        <end position="219"/>
    </location>
</feature>
<dbReference type="EMBL" id="FOYT01000002">
    <property type="protein sequence ID" value="SFR56606.1"/>
    <property type="molecule type" value="Genomic_DNA"/>
</dbReference>
<dbReference type="RefSeq" id="WP_143105150.1">
    <property type="nucleotide sequence ID" value="NZ_FOYT01000002.1"/>
</dbReference>
<reference evidence="3" key="1">
    <citation type="submission" date="2016-10" db="EMBL/GenBank/DDBJ databases">
        <authorList>
            <person name="Varghese N."/>
            <person name="Submissions S."/>
        </authorList>
    </citation>
    <scope>NUCLEOTIDE SEQUENCE [LARGE SCALE GENOMIC DNA]</scope>
    <source>
        <strain evidence="3">CGMCC 1.7736</strain>
    </source>
</reference>
<dbReference type="OrthoDB" id="341670at2157"/>
<gene>
    <name evidence="2" type="ORF">SAMN04487947_2322</name>
</gene>
<feature type="transmembrane region" description="Helical" evidence="1">
    <location>
        <begin position="231"/>
        <end position="249"/>
    </location>
</feature>
<evidence type="ECO:0000313" key="3">
    <source>
        <dbReference type="Proteomes" id="UP000198531"/>
    </source>
</evidence>
<accession>A0A1I6HQ78</accession>
<keyword evidence="1" id="KW-0812">Transmembrane</keyword>
<feature type="transmembrane region" description="Helical" evidence="1">
    <location>
        <begin position="261"/>
        <end position="280"/>
    </location>
</feature>
<feature type="transmembrane region" description="Helical" evidence="1">
    <location>
        <begin position="63"/>
        <end position="80"/>
    </location>
</feature>
<dbReference type="STRING" id="553469.SAMN04487947_2322"/>